<accession>A0ABQ3DX14</accession>
<name>A0ABQ3DX14_9ACTN</name>
<feature type="transmembrane region" description="Helical" evidence="7">
    <location>
        <begin position="120"/>
        <end position="140"/>
    </location>
</feature>
<dbReference type="PANTHER" id="PTHR36115">
    <property type="entry name" value="PROLINE-RICH ANTIGEN HOMOLOG-RELATED"/>
    <property type="match status" value="1"/>
</dbReference>
<dbReference type="Proteomes" id="UP000599437">
    <property type="component" value="Unassembled WGS sequence"/>
</dbReference>
<dbReference type="EMBL" id="BMVO01000019">
    <property type="protein sequence ID" value="GHB18992.1"/>
    <property type="molecule type" value="Genomic_DNA"/>
</dbReference>
<sequence length="258" mass="26567">MSTDQPPPGQPSDDDPFRKKPPPDQPPSTPPPPPPPSGGGPYDTGGPGGPSGPGGPGGPAGPGGPGGPSGPGPGGGSPYGDPYGGGPYGSPPPPYSGGAADPLAGMPPLAPTGKRIAARLVDILIVGVPLGLIGWLLGMFDSYNSDDWDEVSTMSDGKSLIWQLVTMVVYIGYDTYFTAKDGRTVGKRLMNLRVAMLNSGMIPETNASLLRAVVLWVPALICCFCLWWIINLVMILVDKPYKQGLHDKAAKTVVVSTT</sequence>
<keyword evidence="2" id="KW-1003">Cell membrane</keyword>
<feature type="region of interest" description="Disordered" evidence="6">
    <location>
        <begin position="1"/>
        <end position="100"/>
    </location>
</feature>
<keyword evidence="10" id="KW-1185">Reference proteome</keyword>
<evidence type="ECO:0000313" key="9">
    <source>
        <dbReference type="EMBL" id="GHB18992.1"/>
    </source>
</evidence>
<evidence type="ECO:0000256" key="4">
    <source>
        <dbReference type="ARBA" id="ARBA00022989"/>
    </source>
</evidence>
<evidence type="ECO:0000256" key="3">
    <source>
        <dbReference type="ARBA" id="ARBA00022692"/>
    </source>
</evidence>
<evidence type="ECO:0000256" key="6">
    <source>
        <dbReference type="SAM" id="MobiDB-lite"/>
    </source>
</evidence>
<keyword evidence="5 7" id="KW-0472">Membrane</keyword>
<feature type="transmembrane region" description="Helical" evidence="7">
    <location>
        <begin position="160"/>
        <end position="179"/>
    </location>
</feature>
<dbReference type="Pfam" id="PF06271">
    <property type="entry name" value="RDD"/>
    <property type="match status" value="1"/>
</dbReference>
<evidence type="ECO:0000256" key="7">
    <source>
        <dbReference type="SAM" id="Phobius"/>
    </source>
</evidence>
<dbReference type="PANTHER" id="PTHR36115:SF4">
    <property type="entry name" value="MEMBRANE PROTEIN"/>
    <property type="match status" value="1"/>
</dbReference>
<gene>
    <name evidence="9" type="ORF">GCM10010346_48550</name>
</gene>
<protein>
    <recommendedName>
        <fullName evidence="8">RDD domain-containing protein</fullName>
    </recommendedName>
</protein>
<organism evidence="9 10">
    <name type="scientific">Streptomyces chryseus</name>
    <dbReference type="NCBI Taxonomy" id="68186"/>
    <lineage>
        <taxon>Bacteria</taxon>
        <taxon>Bacillati</taxon>
        <taxon>Actinomycetota</taxon>
        <taxon>Actinomycetes</taxon>
        <taxon>Kitasatosporales</taxon>
        <taxon>Streptomycetaceae</taxon>
        <taxon>Streptomyces</taxon>
    </lineage>
</organism>
<evidence type="ECO:0000256" key="2">
    <source>
        <dbReference type="ARBA" id="ARBA00022475"/>
    </source>
</evidence>
<proteinExistence type="predicted"/>
<feature type="transmembrane region" description="Helical" evidence="7">
    <location>
        <begin position="209"/>
        <end position="230"/>
    </location>
</feature>
<evidence type="ECO:0000313" key="10">
    <source>
        <dbReference type="Proteomes" id="UP000599437"/>
    </source>
</evidence>
<evidence type="ECO:0000259" key="8">
    <source>
        <dbReference type="Pfam" id="PF06271"/>
    </source>
</evidence>
<dbReference type="RefSeq" id="WP_189715979.1">
    <property type="nucleotide sequence ID" value="NZ_BMVO01000019.1"/>
</dbReference>
<feature type="domain" description="RDD" evidence="8">
    <location>
        <begin position="110"/>
        <end position="251"/>
    </location>
</feature>
<evidence type="ECO:0000256" key="5">
    <source>
        <dbReference type="ARBA" id="ARBA00023136"/>
    </source>
</evidence>
<reference evidence="10" key="1">
    <citation type="journal article" date="2019" name="Int. J. Syst. Evol. Microbiol.">
        <title>The Global Catalogue of Microorganisms (GCM) 10K type strain sequencing project: providing services to taxonomists for standard genome sequencing and annotation.</title>
        <authorList>
            <consortium name="The Broad Institute Genomics Platform"/>
            <consortium name="The Broad Institute Genome Sequencing Center for Infectious Disease"/>
            <person name="Wu L."/>
            <person name="Ma J."/>
        </authorList>
    </citation>
    <scope>NUCLEOTIDE SEQUENCE [LARGE SCALE GENOMIC DNA]</scope>
    <source>
        <strain evidence="10">JCM 4737</strain>
    </source>
</reference>
<keyword evidence="3 7" id="KW-0812">Transmembrane</keyword>
<feature type="compositionally biased region" description="Pro residues" evidence="6">
    <location>
        <begin position="23"/>
        <end position="38"/>
    </location>
</feature>
<feature type="compositionally biased region" description="Gly residues" evidence="6">
    <location>
        <begin position="39"/>
        <end position="88"/>
    </location>
</feature>
<dbReference type="InterPro" id="IPR010432">
    <property type="entry name" value="RDD"/>
</dbReference>
<feature type="compositionally biased region" description="Pro residues" evidence="6">
    <location>
        <begin position="1"/>
        <end position="10"/>
    </location>
</feature>
<dbReference type="InterPro" id="IPR051791">
    <property type="entry name" value="Pra-immunoreactive"/>
</dbReference>
<evidence type="ECO:0000256" key="1">
    <source>
        <dbReference type="ARBA" id="ARBA00004651"/>
    </source>
</evidence>
<keyword evidence="4 7" id="KW-1133">Transmembrane helix</keyword>
<comment type="caution">
    <text evidence="9">The sequence shown here is derived from an EMBL/GenBank/DDBJ whole genome shotgun (WGS) entry which is preliminary data.</text>
</comment>
<comment type="subcellular location">
    <subcellularLocation>
        <location evidence="1">Cell membrane</location>
        <topology evidence="1">Multi-pass membrane protein</topology>
    </subcellularLocation>
</comment>